<dbReference type="Proteomes" id="UP000318017">
    <property type="component" value="Chromosome"/>
</dbReference>
<evidence type="ECO:0000313" key="2">
    <source>
        <dbReference type="EMBL" id="QDV24163.1"/>
    </source>
</evidence>
<organism evidence="2 3">
    <name type="scientific">Aureliella helgolandensis</name>
    <dbReference type="NCBI Taxonomy" id="2527968"/>
    <lineage>
        <taxon>Bacteria</taxon>
        <taxon>Pseudomonadati</taxon>
        <taxon>Planctomycetota</taxon>
        <taxon>Planctomycetia</taxon>
        <taxon>Pirellulales</taxon>
        <taxon>Pirellulaceae</taxon>
        <taxon>Aureliella</taxon>
    </lineage>
</organism>
<keyword evidence="3" id="KW-1185">Reference proteome</keyword>
<name>A0A518G6F1_9BACT</name>
<reference evidence="2 3" key="1">
    <citation type="submission" date="2019-02" db="EMBL/GenBank/DDBJ databases">
        <title>Deep-cultivation of Planctomycetes and their phenomic and genomic characterization uncovers novel biology.</title>
        <authorList>
            <person name="Wiegand S."/>
            <person name="Jogler M."/>
            <person name="Boedeker C."/>
            <person name="Pinto D."/>
            <person name="Vollmers J."/>
            <person name="Rivas-Marin E."/>
            <person name="Kohn T."/>
            <person name="Peeters S.H."/>
            <person name="Heuer A."/>
            <person name="Rast P."/>
            <person name="Oberbeckmann S."/>
            <person name="Bunk B."/>
            <person name="Jeske O."/>
            <person name="Meyerdierks A."/>
            <person name="Storesund J.E."/>
            <person name="Kallscheuer N."/>
            <person name="Luecker S."/>
            <person name="Lage O.M."/>
            <person name="Pohl T."/>
            <person name="Merkel B.J."/>
            <person name="Hornburger P."/>
            <person name="Mueller R.-W."/>
            <person name="Bruemmer F."/>
            <person name="Labrenz M."/>
            <person name="Spormann A.M."/>
            <person name="Op den Camp H."/>
            <person name="Overmann J."/>
            <person name="Amann R."/>
            <person name="Jetten M.S.M."/>
            <person name="Mascher T."/>
            <person name="Medema M.H."/>
            <person name="Devos D.P."/>
            <person name="Kaster A.-K."/>
            <person name="Ovreas L."/>
            <person name="Rohde M."/>
            <person name="Galperin M.Y."/>
            <person name="Jogler C."/>
        </authorList>
    </citation>
    <scope>NUCLEOTIDE SEQUENCE [LARGE SCALE GENOMIC DNA]</scope>
    <source>
        <strain evidence="2 3">Q31a</strain>
    </source>
</reference>
<dbReference type="AlphaFoldDB" id="A0A518G6F1"/>
<dbReference type="KEGG" id="ahel:Q31a_24760"/>
<evidence type="ECO:0000256" key="1">
    <source>
        <dbReference type="SAM" id="MobiDB-lite"/>
    </source>
</evidence>
<sequence length="264" mass="28153">MPESGILRGRTVHAERACLPTSVDFQGKSSRKVNYPPRDANRFLPTFQSISTQTLLESVCVSLDRHEGNGDYGWRCSRYDIDRRAGWTSVLRWETMAIHRQILSLFALALLCAGPIPLWFHHAQCHVSDCHSGQCHASLDAHGSAHCHGTGDVSEGHTHAANSSSSSRELGSVSEDCPLALPGDHLGVAGTASGNLSSGGVPHSHDCLVCYQLSQAGSASFCVQAVSAEHVPSYVPSVGLIHSLACIEVPQPPRGPPAPRPLVA</sequence>
<accession>A0A518G6F1</accession>
<dbReference type="EMBL" id="CP036298">
    <property type="protein sequence ID" value="QDV24163.1"/>
    <property type="molecule type" value="Genomic_DNA"/>
</dbReference>
<gene>
    <name evidence="2" type="ORF">Q31a_24760</name>
</gene>
<feature type="region of interest" description="Disordered" evidence="1">
    <location>
        <begin position="152"/>
        <end position="173"/>
    </location>
</feature>
<evidence type="ECO:0000313" key="3">
    <source>
        <dbReference type="Proteomes" id="UP000318017"/>
    </source>
</evidence>
<proteinExistence type="predicted"/>
<protein>
    <submittedName>
        <fullName evidence="2">Uncharacterized protein</fullName>
    </submittedName>
</protein>
<feature type="compositionally biased region" description="Low complexity" evidence="1">
    <location>
        <begin position="163"/>
        <end position="173"/>
    </location>
</feature>